<organism evidence="3 4">
    <name type="scientific">Mucuna pruriens</name>
    <name type="common">Velvet bean</name>
    <name type="synonym">Dolichos pruriens</name>
    <dbReference type="NCBI Taxonomy" id="157652"/>
    <lineage>
        <taxon>Eukaryota</taxon>
        <taxon>Viridiplantae</taxon>
        <taxon>Streptophyta</taxon>
        <taxon>Embryophyta</taxon>
        <taxon>Tracheophyta</taxon>
        <taxon>Spermatophyta</taxon>
        <taxon>Magnoliopsida</taxon>
        <taxon>eudicotyledons</taxon>
        <taxon>Gunneridae</taxon>
        <taxon>Pentapetalae</taxon>
        <taxon>rosids</taxon>
        <taxon>fabids</taxon>
        <taxon>Fabales</taxon>
        <taxon>Fabaceae</taxon>
        <taxon>Papilionoideae</taxon>
        <taxon>50 kb inversion clade</taxon>
        <taxon>NPAAA clade</taxon>
        <taxon>indigoferoid/millettioid clade</taxon>
        <taxon>Phaseoleae</taxon>
        <taxon>Mucuna</taxon>
    </lineage>
</organism>
<evidence type="ECO:0000256" key="1">
    <source>
        <dbReference type="SAM" id="Phobius"/>
    </source>
</evidence>
<accession>A0A371EZ11</accession>
<dbReference type="EMBL" id="QJKJ01011413">
    <property type="protein sequence ID" value="RDX71249.1"/>
    <property type="molecule type" value="Genomic_DNA"/>
</dbReference>
<gene>
    <name evidence="3" type="ORF">CR513_49432</name>
</gene>
<dbReference type="Proteomes" id="UP000257109">
    <property type="component" value="Unassembled WGS sequence"/>
</dbReference>
<keyword evidence="4" id="KW-1185">Reference proteome</keyword>
<dbReference type="Pfam" id="PF04195">
    <property type="entry name" value="Transposase_28"/>
    <property type="match status" value="1"/>
</dbReference>
<dbReference type="PANTHER" id="PTHR31099">
    <property type="entry name" value="OS06G0165300 PROTEIN"/>
    <property type="match status" value="1"/>
</dbReference>
<comment type="caution">
    <text evidence="3">The sequence shown here is derived from an EMBL/GenBank/DDBJ whole genome shotgun (WGS) entry which is preliminary data.</text>
</comment>
<dbReference type="AlphaFoldDB" id="A0A371EZ11"/>
<dbReference type="OrthoDB" id="1436780at2759"/>
<keyword evidence="1" id="KW-0472">Membrane</keyword>
<keyword evidence="1" id="KW-1133">Transmembrane helix</keyword>
<feature type="non-terminal residue" evidence="3">
    <location>
        <position position="1"/>
    </location>
</feature>
<protein>
    <recommendedName>
        <fullName evidence="2">Transposase (putative) gypsy type domain-containing protein</fullName>
    </recommendedName>
</protein>
<dbReference type="InterPro" id="IPR007321">
    <property type="entry name" value="Transposase_28"/>
</dbReference>
<evidence type="ECO:0000259" key="2">
    <source>
        <dbReference type="Pfam" id="PF04195"/>
    </source>
</evidence>
<name>A0A371EZ11_MUCPR</name>
<feature type="transmembrane region" description="Helical" evidence="1">
    <location>
        <begin position="12"/>
        <end position="36"/>
    </location>
</feature>
<sequence length="414" mass="47402">MMNFAWVSMTGMLGTIISSTVYIEMLLLIMLLVLPISMPMKLSQSYSLTVLSEKTPNPSLFSCSGDVLFHLPLRIHFSLLDSLYFCLSFAYNFLDSMTKPVFPLFLLVWGTRDSYCPFRILVQLGSDTNPCFFYPQETSSRMHLVPPLKETSLQLRLLLTLSLKPNRVNRRIWYRDDTQDSLNEDPQAWVDPEVRKVPSVLTRSSTLLGMEKAICQRGPWSVSVSPNCHGESVSTTLSVEGKPYFYMYDTLYSKLGVKLPFTHFERAILQALNVAPTQLHPNSWPFVRAFELLCDDLGKALTLGVFFWFFTVRKADKSSRHKLFKPFLESYKSFKTRFFSVVPSDSGPNLLLDHTGRPFFPLSWTHQPAVSVTVRRKDLEEWEDAFVRELEELPLLPSADIIKGVGRLFFPCPS</sequence>
<keyword evidence="1" id="KW-0812">Transmembrane</keyword>
<feature type="domain" description="Transposase (putative) gypsy type" evidence="2">
    <location>
        <begin position="255"/>
        <end position="313"/>
    </location>
</feature>
<dbReference type="PANTHER" id="PTHR31099:SF49">
    <property type="entry name" value="MYOSIN HEAVY CHAIN-LIKE PROTEIN"/>
    <property type="match status" value="1"/>
</dbReference>
<evidence type="ECO:0000313" key="4">
    <source>
        <dbReference type="Proteomes" id="UP000257109"/>
    </source>
</evidence>
<reference evidence="3" key="1">
    <citation type="submission" date="2018-05" db="EMBL/GenBank/DDBJ databases">
        <title>Draft genome of Mucuna pruriens seed.</title>
        <authorList>
            <person name="Nnadi N.E."/>
            <person name="Vos R."/>
            <person name="Hasami M.H."/>
            <person name="Devisetty U.K."/>
            <person name="Aguiy J.C."/>
        </authorList>
    </citation>
    <scope>NUCLEOTIDE SEQUENCE [LARGE SCALE GENOMIC DNA]</scope>
    <source>
        <strain evidence="3">JCA_2017</strain>
    </source>
</reference>
<proteinExistence type="predicted"/>
<evidence type="ECO:0000313" key="3">
    <source>
        <dbReference type="EMBL" id="RDX71249.1"/>
    </source>
</evidence>